<evidence type="ECO:0000313" key="2">
    <source>
        <dbReference type="Proteomes" id="UP000198644"/>
    </source>
</evidence>
<dbReference type="Proteomes" id="UP000198644">
    <property type="component" value="Unassembled WGS sequence"/>
</dbReference>
<dbReference type="RefSeq" id="WP_167812623.1">
    <property type="nucleotide sequence ID" value="NZ_FOYW01000001.1"/>
</dbReference>
<evidence type="ECO:0000313" key="1">
    <source>
        <dbReference type="EMBL" id="SFR57713.1"/>
    </source>
</evidence>
<gene>
    <name evidence="1" type="ORF">SAMN05216203_1529</name>
</gene>
<sequence length="47" mass="5081">MSLTVWLTFLVAQFLVAGAPHDQKRRSRIFGGLFVAAATALASFRSA</sequence>
<organism evidence="1 2">
    <name type="scientific">Marinobacter daqiaonensis</name>
    <dbReference type="NCBI Taxonomy" id="650891"/>
    <lineage>
        <taxon>Bacteria</taxon>
        <taxon>Pseudomonadati</taxon>
        <taxon>Pseudomonadota</taxon>
        <taxon>Gammaproteobacteria</taxon>
        <taxon>Pseudomonadales</taxon>
        <taxon>Marinobacteraceae</taxon>
        <taxon>Marinobacter</taxon>
    </lineage>
</organism>
<dbReference type="STRING" id="650891.SAMN05216203_1529"/>
<proteinExistence type="predicted"/>
<name>A0A1I6HTF8_9GAMM</name>
<accession>A0A1I6HTF8</accession>
<keyword evidence="2" id="KW-1185">Reference proteome</keyword>
<dbReference type="AlphaFoldDB" id="A0A1I6HTF8"/>
<reference evidence="1 2" key="1">
    <citation type="submission" date="2016-10" db="EMBL/GenBank/DDBJ databases">
        <authorList>
            <person name="de Groot N.N."/>
        </authorList>
    </citation>
    <scope>NUCLEOTIDE SEQUENCE [LARGE SCALE GENOMIC DNA]</scope>
    <source>
        <strain evidence="1 2">CGMCC 1.9167</strain>
    </source>
</reference>
<protein>
    <submittedName>
        <fullName evidence="1">Uncharacterized protein</fullName>
    </submittedName>
</protein>
<dbReference type="EMBL" id="FOYW01000001">
    <property type="protein sequence ID" value="SFR57713.1"/>
    <property type="molecule type" value="Genomic_DNA"/>
</dbReference>